<dbReference type="eggNOG" id="ENOG50337QX">
    <property type="taxonomic scope" value="Bacteria"/>
</dbReference>
<reference evidence="3 4" key="1">
    <citation type="journal article" date="2012" name="J. Bacteriol.">
        <title>Complete genome sequences of Methylophaga sp. strain JAM1 and Methylophaga sp. strain JAM7.</title>
        <authorList>
            <person name="Villeneuve C."/>
            <person name="Martineau C."/>
            <person name="Mauffrey F."/>
            <person name="Villemur R."/>
        </authorList>
    </citation>
    <scope>NUCLEOTIDE SEQUENCE [LARGE SCALE GENOMIC DNA]</scope>
    <source>
        <strain evidence="3 4">JAM7</strain>
    </source>
</reference>
<evidence type="ECO:0000256" key="2">
    <source>
        <dbReference type="SAM" id="SignalP"/>
    </source>
</evidence>
<dbReference type="Proteomes" id="UP000009145">
    <property type="component" value="Chromosome"/>
</dbReference>
<organism evidence="3 4">
    <name type="scientific">Methylophaga frappieri (strain ATCC BAA-2434 / DSM 25690 / JAM7)</name>
    <dbReference type="NCBI Taxonomy" id="754477"/>
    <lineage>
        <taxon>Bacteria</taxon>
        <taxon>Pseudomonadati</taxon>
        <taxon>Pseudomonadota</taxon>
        <taxon>Gammaproteobacteria</taxon>
        <taxon>Thiotrichales</taxon>
        <taxon>Piscirickettsiaceae</taxon>
        <taxon>Methylophaga</taxon>
    </lineage>
</organism>
<feature type="signal peptide" evidence="2">
    <location>
        <begin position="1"/>
        <end position="31"/>
    </location>
</feature>
<feature type="compositionally biased region" description="Low complexity" evidence="1">
    <location>
        <begin position="108"/>
        <end position="118"/>
    </location>
</feature>
<dbReference type="STRING" id="754477.Q7C_2573"/>
<dbReference type="HOGENOM" id="CLU_1459729_0_0_6"/>
<feature type="chain" id="PRO_5003654547" description="Secreted protein" evidence="2">
    <location>
        <begin position="32"/>
        <end position="205"/>
    </location>
</feature>
<dbReference type="OrthoDB" id="7066449at2"/>
<sequence length="205" mass="21774" precursor="true">MTDWQNNNSNWAGLASLASLLVMLLAPVVSASPTDSDADDRDQCGEARIHYIDDPGLSRAERLARMEQAFFDSVNRFETCELTSTSDNQGNSAQQGESGQNGPGSAGQSGAASQEMQGTEAASEGELPVPGDGQSPSDQPESSTDSPPLTAGSDNGAVPEDIPSANNDDAIAAQIRRAAELETDPEIRQKLWNEYRKYKGLDVVE</sequence>
<feature type="compositionally biased region" description="Polar residues" evidence="1">
    <location>
        <begin position="82"/>
        <end position="97"/>
    </location>
</feature>
<gene>
    <name evidence="3" type="ordered locus">Q7C_2573</name>
</gene>
<dbReference type="KEGG" id="mec:Q7C_2573"/>
<evidence type="ECO:0000313" key="4">
    <source>
        <dbReference type="Proteomes" id="UP000009145"/>
    </source>
</evidence>
<dbReference type="RefSeq" id="WP_014705112.1">
    <property type="nucleotide sequence ID" value="NC_017856.1"/>
</dbReference>
<proteinExistence type="predicted"/>
<feature type="compositionally biased region" description="Polar residues" evidence="1">
    <location>
        <begin position="134"/>
        <end position="147"/>
    </location>
</feature>
<accession>I1YLA1</accession>
<evidence type="ECO:0008006" key="5">
    <source>
        <dbReference type="Google" id="ProtNLM"/>
    </source>
</evidence>
<dbReference type="PATRIC" id="fig|754477.3.peg.2527"/>
<evidence type="ECO:0000313" key="3">
    <source>
        <dbReference type="EMBL" id="AFJ03694.1"/>
    </source>
</evidence>
<evidence type="ECO:0000256" key="1">
    <source>
        <dbReference type="SAM" id="MobiDB-lite"/>
    </source>
</evidence>
<feature type="region of interest" description="Disordered" evidence="1">
    <location>
        <begin position="82"/>
        <end position="169"/>
    </location>
</feature>
<protein>
    <recommendedName>
        <fullName evidence="5">Secreted protein</fullName>
    </recommendedName>
</protein>
<keyword evidence="2" id="KW-0732">Signal</keyword>
<name>I1YLA1_METFJ</name>
<keyword evidence="4" id="KW-1185">Reference proteome</keyword>
<dbReference type="EMBL" id="CP003380">
    <property type="protein sequence ID" value="AFJ03694.1"/>
    <property type="molecule type" value="Genomic_DNA"/>
</dbReference>
<dbReference type="AlphaFoldDB" id="I1YLA1"/>